<accession>A0A3P7IRJ7</accession>
<sequence length="67" mass="7852">MRKAKLRWKKAESPVKEEVEKEILESPPNVGTSWEELAPTEEHQETSPLDEEKNLSVRIYIKYALLE</sequence>
<dbReference type="AlphaFoldDB" id="A0A3P7IRJ7"/>
<evidence type="ECO:0000313" key="2">
    <source>
        <dbReference type="EMBL" id="VDM72706.1"/>
    </source>
</evidence>
<dbReference type="EMBL" id="UYYB01026805">
    <property type="protein sequence ID" value="VDM72706.1"/>
    <property type="molecule type" value="Genomic_DNA"/>
</dbReference>
<protein>
    <submittedName>
        <fullName evidence="2">Uncharacterized protein</fullName>
    </submittedName>
</protein>
<organism evidence="2 3">
    <name type="scientific">Strongylus vulgaris</name>
    <name type="common">Blood worm</name>
    <dbReference type="NCBI Taxonomy" id="40348"/>
    <lineage>
        <taxon>Eukaryota</taxon>
        <taxon>Metazoa</taxon>
        <taxon>Ecdysozoa</taxon>
        <taxon>Nematoda</taxon>
        <taxon>Chromadorea</taxon>
        <taxon>Rhabditida</taxon>
        <taxon>Rhabditina</taxon>
        <taxon>Rhabditomorpha</taxon>
        <taxon>Strongyloidea</taxon>
        <taxon>Strongylidae</taxon>
        <taxon>Strongylus</taxon>
    </lineage>
</organism>
<name>A0A3P7IRJ7_STRVU</name>
<evidence type="ECO:0000256" key="1">
    <source>
        <dbReference type="SAM" id="MobiDB-lite"/>
    </source>
</evidence>
<keyword evidence="3" id="KW-1185">Reference proteome</keyword>
<feature type="compositionally biased region" description="Basic and acidic residues" evidence="1">
    <location>
        <begin position="40"/>
        <end position="51"/>
    </location>
</feature>
<reference evidence="2 3" key="1">
    <citation type="submission" date="2018-11" db="EMBL/GenBank/DDBJ databases">
        <authorList>
            <consortium name="Pathogen Informatics"/>
        </authorList>
    </citation>
    <scope>NUCLEOTIDE SEQUENCE [LARGE SCALE GENOMIC DNA]</scope>
</reference>
<evidence type="ECO:0000313" key="3">
    <source>
        <dbReference type="Proteomes" id="UP000270094"/>
    </source>
</evidence>
<dbReference type="Proteomes" id="UP000270094">
    <property type="component" value="Unassembled WGS sequence"/>
</dbReference>
<feature type="region of interest" description="Disordered" evidence="1">
    <location>
        <begin position="17"/>
        <end position="51"/>
    </location>
</feature>
<proteinExistence type="predicted"/>
<gene>
    <name evidence="2" type="ORF">SVUK_LOCUS7704</name>
</gene>